<dbReference type="EC" id="2.1.1.-" evidence="5"/>
<evidence type="ECO:0000259" key="4">
    <source>
        <dbReference type="PROSITE" id="PS51165"/>
    </source>
</evidence>
<dbReference type="Gene3D" id="3.40.50.150">
    <property type="entry name" value="Vaccinia Virus protein VP39"/>
    <property type="match status" value="1"/>
</dbReference>
<dbReference type="InterPro" id="IPR029063">
    <property type="entry name" value="SAM-dependent_MTases_sf"/>
</dbReference>
<dbReference type="CDD" id="cd11715">
    <property type="entry name" value="THUMP_AdoMetMT"/>
    <property type="match status" value="1"/>
</dbReference>
<evidence type="ECO:0000313" key="5">
    <source>
        <dbReference type="EMBL" id="CAL2104084.1"/>
    </source>
</evidence>
<dbReference type="GO" id="GO:0032259">
    <property type="term" value="P:methylation"/>
    <property type="evidence" value="ECO:0007669"/>
    <property type="project" value="UniProtKB-KW"/>
</dbReference>
<keyword evidence="2 5" id="KW-0808">Transferase</keyword>
<comment type="caution">
    <text evidence="5">The sequence shown here is derived from an EMBL/GenBank/DDBJ whole genome shotgun (WGS) entry which is preliminary data.</text>
</comment>
<sequence>MQFNFISSMEQDFKMTAITMAGLEGVLADELRLLGAREVKEGIRNVSFRGDKGFMYKANIALRTAIRILKPIKRSKIFDEEDLYEAIQRVKWERFLDADGTFAIGAVVNSRNFTSNSHYISLKSKDAIADYFRHKHGKRPNVDLKYPDVKIHIHIHKEWLTISLDSSGESLHKRGYRSATNIAPINEVLAAGLILLSGYKGEENFIDPMCGSGTILIEAAMIANKIPANINRKHFAFENWNDYDEDLYFTIQDSLLKKIRSSHFKIMGFDKAPSAVRKAQQNIVNANLEEFVGVHHVNFFNSKKEVFGKTTILFNPPYGERLNIDVEEFYRKIGDTLKHNYSNSTAWLITSDIQALKHVGLRTSRRIPLKNADLDCRFVKYELYEGSKKLKKQRITED</sequence>
<dbReference type="Proteomes" id="UP001497527">
    <property type="component" value="Unassembled WGS sequence"/>
</dbReference>
<protein>
    <submittedName>
        <fullName evidence="5">N6-adenine-specific DNA methylase</fullName>
        <ecNumber evidence="5">2.1.1.-</ecNumber>
    </submittedName>
</protein>
<evidence type="ECO:0000256" key="3">
    <source>
        <dbReference type="PROSITE-ProRule" id="PRU00529"/>
    </source>
</evidence>
<dbReference type="SUPFAM" id="SSF53335">
    <property type="entry name" value="S-adenosyl-L-methionine-dependent methyltransferases"/>
    <property type="match status" value="1"/>
</dbReference>
<keyword evidence="1 5" id="KW-0489">Methyltransferase</keyword>
<evidence type="ECO:0000256" key="1">
    <source>
        <dbReference type="ARBA" id="ARBA00022603"/>
    </source>
</evidence>
<dbReference type="InterPro" id="IPR054170">
    <property type="entry name" value="RlmL_1st"/>
</dbReference>
<evidence type="ECO:0000313" key="6">
    <source>
        <dbReference type="Proteomes" id="UP001497527"/>
    </source>
</evidence>
<dbReference type="EMBL" id="CAXJIO010000015">
    <property type="protein sequence ID" value="CAL2104084.1"/>
    <property type="molecule type" value="Genomic_DNA"/>
</dbReference>
<dbReference type="PANTHER" id="PTHR47313">
    <property type="entry name" value="RIBOSOMAL RNA LARGE SUBUNIT METHYLTRANSFERASE K/L"/>
    <property type="match status" value="1"/>
</dbReference>
<dbReference type="Gene3D" id="3.30.2130.30">
    <property type="match status" value="1"/>
</dbReference>
<keyword evidence="3" id="KW-0694">RNA-binding</keyword>
<dbReference type="SUPFAM" id="SSF143437">
    <property type="entry name" value="THUMP domain-like"/>
    <property type="match status" value="1"/>
</dbReference>
<dbReference type="Pfam" id="PF01170">
    <property type="entry name" value="UPF0020"/>
    <property type="match status" value="1"/>
</dbReference>
<dbReference type="PANTHER" id="PTHR47313:SF1">
    <property type="entry name" value="RIBOSOMAL RNA LARGE SUBUNIT METHYLTRANSFERASE K_L"/>
    <property type="match status" value="1"/>
</dbReference>
<dbReference type="Pfam" id="PF02926">
    <property type="entry name" value="THUMP"/>
    <property type="match status" value="1"/>
</dbReference>
<organism evidence="5 6">
    <name type="scientific">Tenacibaculum polynesiense</name>
    <dbReference type="NCBI Taxonomy" id="3137857"/>
    <lineage>
        <taxon>Bacteria</taxon>
        <taxon>Pseudomonadati</taxon>
        <taxon>Bacteroidota</taxon>
        <taxon>Flavobacteriia</taxon>
        <taxon>Flavobacteriales</taxon>
        <taxon>Flavobacteriaceae</taxon>
        <taxon>Tenacibaculum</taxon>
    </lineage>
</organism>
<dbReference type="GO" id="GO:0008168">
    <property type="term" value="F:methyltransferase activity"/>
    <property type="evidence" value="ECO:0007669"/>
    <property type="project" value="UniProtKB-KW"/>
</dbReference>
<dbReference type="PROSITE" id="PS01261">
    <property type="entry name" value="UPF0020"/>
    <property type="match status" value="1"/>
</dbReference>
<keyword evidence="6" id="KW-1185">Reference proteome</keyword>
<accession>A0ABP1F2X6</accession>
<dbReference type="Pfam" id="PF22020">
    <property type="entry name" value="RlmL_1st"/>
    <property type="match status" value="1"/>
</dbReference>
<dbReference type="InterPro" id="IPR004114">
    <property type="entry name" value="THUMP_dom"/>
</dbReference>
<feature type="domain" description="THUMP" evidence="4">
    <location>
        <begin position="54"/>
        <end position="166"/>
    </location>
</feature>
<dbReference type="InterPro" id="IPR000241">
    <property type="entry name" value="RlmKL-like_Mtase"/>
</dbReference>
<evidence type="ECO:0000256" key="2">
    <source>
        <dbReference type="ARBA" id="ARBA00022679"/>
    </source>
</evidence>
<dbReference type="PROSITE" id="PS51165">
    <property type="entry name" value="THUMP"/>
    <property type="match status" value="1"/>
</dbReference>
<proteinExistence type="predicted"/>
<dbReference type="InterPro" id="IPR053943">
    <property type="entry name" value="RlmKL-like_Mtase_CS"/>
</dbReference>
<dbReference type="SMART" id="SM00981">
    <property type="entry name" value="THUMP"/>
    <property type="match status" value="1"/>
</dbReference>
<reference evidence="5 6" key="1">
    <citation type="submission" date="2024-05" db="EMBL/GenBank/DDBJ databases">
        <authorList>
            <person name="Duchaud E."/>
        </authorList>
    </citation>
    <scope>NUCLEOTIDE SEQUENCE [LARGE SCALE GENOMIC DNA]</scope>
    <source>
        <strain evidence="5">Ena-SAMPLE-TAB-13-05-2024-13:56:06:370-140308</strain>
    </source>
</reference>
<name>A0ABP1F2X6_9FLAO</name>
<gene>
    <name evidence="5" type="ORF">T190423A01A_60021</name>
</gene>